<evidence type="ECO:0000256" key="4">
    <source>
        <dbReference type="ARBA" id="ARBA00039658"/>
    </source>
</evidence>
<name>A0ABQ8L2V8_LABRO</name>
<accession>A0ABQ8L2V8</accession>
<dbReference type="Pfam" id="PF00078">
    <property type="entry name" value="RVT_1"/>
    <property type="match status" value="1"/>
</dbReference>
<dbReference type="InterPro" id="IPR036397">
    <property type="entry name" value="RNaseH_sf"/>
</dbReference>
<protein>
    <recommendedName>
        <fullName evidence="4">Gypsy retrotransposon integrase-like protein 1</fullName>
        <ecNumber evidence="2">3.1.26.4</ecNumber>
    </recommendedName>
</protein>
<dbReference type="InterPro" id="IPR054465">
    <property type="entry name" value="Integrase_p58-like_C"/>
</dbReference>
<keyword evidence="10" id="KW-1185">Reference proteome</keyword>
<reference evidence="9 10" key="1">
    <citation type="submission" date="2022-01" db="EMBL/GenBank/DDBJ databases">
        <title>A high-quality chromosome-level genome assembly of rohu carp, Labeo rohita.</title>
        <authorList>
            <person name="Arick M.A. II"/>
            <person name="Hsu C.-Y."/>
            <person name="Magbanua Z."/>
            <person name="Pechanova O."/>
            <person name="Grover C."/>
            <person name="Miller E."/>
            <person name="Thrash A."/>
            <person name="Ezzel L."/>
            <person name="Alam S."/>
            <person name="Benzie J."/>
            <person name="Hamilton M."/>
            <person name="Karsi A."/>
            <person name="Lawrence M.L."/>
            <person name="Peterson D.G."/>
        </authorList>
    </citation>
    <scope>NUCLEOTIDE SEQUENCE [LARGE SCALE GENOMIC DNA]</scope>
    <source>
        <strain evidence="10">BAU-BD-2019</strain>
        <tissue evidence="9">Blood</tissue>
    </source>
</reference>
<dbReference type="Pfam" id="PF22938">
    <property type="entry name" value="Integrase_p58_C"/>
    <property type="match status" value="1"/>
</dbReference>
<sequence>MSGTYGKIDNKVDFDFDFEEYLVMNGVLYVQTNDVMRLVVPSCYRPLVLHLAHTVPWAGHLGQQKTYSRISSRFYWPTLYTDVQTHCNTCAICQKTSPVSQRGRAPLQPLPVISAPFRRIAVDIVGPLEKSSAGHRYILVVSDYATRYPEAFPLRSITTPKIIHALVQHFSRVGIPEEILTDQGTNFTSRLMGQLNKQLGITAIRTTPYHPHTGRDWDKWLPGTPSFNRILAIRAPLWMAGTRTSRPAEEKLGGETCIQDGGERHVLEMQDRLERYREQAKENLQEKQQAQKRWYDQHARLRQFQPGQKVLLLLPTSTSKLLAKWQGPYTVVRKMGPVTYEVHHPDKGKTRETYHVNLLKEWKVPPGKEPETSLLVRKVEVEEESENAKRQSSVVSLTHLEDSKREELQHLLNEFPALFCQRPGRTELAQHTIHLSDPSRQHPYRVPERLVEPLKEKIKMMKDLGVIEPSTSEWSSPIVIVPKKDGFLRVCIDFRKLNAQSKFDAYPMPRVDDLLEKIGKARYITTLDLCKGYWQVPLNPESRPYTAFRTPLGLFQFTVLPLGLHRAPATFQRLMDRVLQGCEDWSAAYMDDVVIHSNSWAEHLQHLQQTLKRIQEAGLTLNVAKCEWARQEANYLGDHLGNGQLRPQMDKVEAIRRSPQPKTKKEVRSFLGLVGWYRRFVPNFASIAAPLANLLSKTVTNPIPWTDDCETAFNALKDKMYSSPVLQSPDFSQRFLVQVDASTAGIGAVLAQGSTGEERPVVYLSCKLLPRETRYSVIEKEGLAIKCSLDSLRYYLLGREFDLETDHRALTWIQSMKDHNARPYRFKIRHRPGRLNVVADYLSRFPASTRLGEGEGVEPNPNTVFGRPGSRKEMKGGPSDI</sequence>
<dbReference type="InterPro" id="IPR000477">
    <property type="entry name" value="RT_dom"/>
</dbReference>
<dbReference type="Proteomes" id="UP000830375">
    <property type="component" value="Unassembled WGS sequence"/>
</dbReference>
<dbReference type="InterPro" id="IPR043502">
    <property type="entry name" value="DNA/RNA_pol_sf"/>
</dbReference>
<organism evidence="9 10">
    <name type="scientific">Labeo rohita</name>
    <name type="common">Indian major carp</name>
    <name type="synonym">Cyprinus rohita</name>
    <dbReference type="NCBI Taxonomy" id="84645"/>
    <lineage>
        <taxon>Eukaryota</taxon>
        <taxon>Metazoa</taxon>
        <taxon>Chordata</taxon>
        <taxon>Craniata</taxon>
        <taxon>Vertebrata</taxon>
        <taxon>Euteleostomi</taxon>
        <taxon>Actinopterygii</taxon>
        <taxon>Neopterygii</taxon>
        <taxon>Teleostei</taxon>
        <taxon>Ostariophysi</taxon>
        <taxon>Cypriniformes</taxon>
        <taxon>Cyprinidae</taxon>
        <taxon>Labeoninae</taxon>
        <taxon>Labeonini</taxon>
        <taxon>Labeo</taxon>
    </lineage>
</organism>
<evidence type="ECO:0000256" key="1">
    <source>
        <dbReference type="ARBA" id="ARBA00010879"/>
    </source>
</evidence>
<dbReference type="EC" id="3.1.26.4" evidence="2"/>
<dbReference type="Gene3D" id="3.30.420.10">
    <property type="entry name" value="Ribonuclease H-like superfamily/Ribonuclease H"/>
    <property type="match status" value="1"/>
</dbReference>
<comment type="similarity">
    <text evidence="1">Belongs to the beta type-B retroviral polymerase family. HERV class-II K(HML-2) pol subfamily.</text>
</comment>
<evidence type="ECO:0000313" key="10">
    <source>
        <dbReference type="Proteomes" id="UP000830375"/>
    </source>
</evidence>
<evidence type="ECO:0000256" key="6">
    <source>
        <dbReference type="SAM" id="MobiDB-lite"/>
    </source>
</evidence>
<dbReference type="SUPFAM" id="SSF53098">
    <property type="entry name" value="Ribonuclease H-like"/>
    <property type="match status" value="1"/>
</dbReference>
<dbReference type="PANTHER" id="PTHR37984:SF5">
    <property type="entry name" value="PROTEIN NYNRIN-LIKE"/>
    <property type="match status" value="1"/>
</dbReference>
<evidence type="ECO:0000259" key="8">
    <source>
        <dbReference type="PROSITE" id="PS50994"/>
    </source>
</evidence>
<dbReference type="Gene3D" id="1.10.340.70">
    <property type="match status" value="1"/>
</dbReference>
<proteinExistence type="inferred from homology"/>
<dbReference type="InterPro" id="IPR043128">
    <property type="entry name" value="Rev_trsase/Diguanyl_cyclase"/>
</dbReference>
<dbReference type="InterPro" id="IPR001584">
    <property type="entry name" value="Integrase_cat-core"/>
</dbReference>
<feature type="coiled-coil region" evidence="5">
    <location>
        <begin position="266"/>
        <end position="297"/>
    </location>
</feature>
<evidence type="ECO:0000256" key="5">
    <source>
        <dbReference type="SAM" id="Coils"/>
    </source>
</evidence>
<dbReference type="Pfam" id="PF17919">
    <property type="entry name" value="RT_RNaseH_2"/>
    <property type="match status" value="1"/>
</dbReference>
<dbReference type="InterPro" id="IPR050951">
    <property type="entry name" value="Retrovirus_Pol_polyprotein"/>
</dbReference>
<dbReference type="Gene3D" id="3.10.10.10">
    <property type="entry name" value="HIV Type 1 Reverse Transcriptase, subunit A, domain 1"/>
    <property type="match status" value="1"/>
</dbReference>
<dbReference type="SUPFAM" id="SSF56672">
    <property type="entry name" value="DNA/RNA polymerases"/>
    <property type="match status" value="1"/>
</dbReference>
<dbReference type="InterPro" id="IPR012337">
    <property type="entry name" value="RNaseH-like_sf"/>
</dbReference>
<dbReference type="Gene3D" id="3.10.20.370">
    <property type="match status" value="1"/>
</dbReference>
<comment type="caution">
    <text evidence="9">The sequence shown here is derived from an EMBL/GenBank/DDBJ whole genome shotgun (WGS) entry which is preliminary data.</text>
</comment>
<evidence type="ECO:0000256" key="3">
    <source>
        <dbReference type="ARBA" id="ARBA00023268"/>
    </source>
</evidence>
<feature type="domain" description="Integrase catalytic" evidence="8">
    <location>
        <begin position="112"/>
        <end position="213"/>
    </location>
</feature>
<evidence type="ECO:0000259" key="7">
    <source>
        <dbReference type="PROSITE" id="PS50878"/>
    </source>
</evidence>
<feature type="region of interest" description="Disordered" evidence="6">
    <location>
        <begin position="850"/>
        <end position="881"/>
    </location>
</feature>
<dbReference type="CDD" id="cd09274">
    <property type="entry name" value="RNase_HI_RT_Ty3"/>
    <property type="match status" value="1"/>
</dbReference>
<evidence type="ECO:0000313" key="9">
    <source>
        <dbReference type="EMBL" id="KAI2644051.1"/>
    </source>
</evidence>
<dbReference type="Gene3D" id="3.30.70.270">
    <property type="match status" value="2"/>
</dbReference>
<evidence type="ECO:0000256" key="2">
    <source>
        <dbReference type="ARBA" id="ARBA00012180"/>
    </source>
</evidence>
<dbReference type="InterPro" id="IPR041588">
    <property type="entry name" value="Integrase_H2C2"/>
</dbReference>
<dbReference type="PROSITE" id="PS50994">
    <property type="entry name" value="INTEGRASE"/>
    <property type="match status" value="1"/>
</dbReference>
<dbReference type="PANTHER" id="PTHR37984">
    <property type="entry name" value="PROTEIN CBG26694"/>
    <property type="match status" value="1"/>
</dbReference>
<dbReference type="EMBL" id="JACTAM010002648">
    <property type="protein sequence ID" value="KAI2644051.1"/>
    <property type="molecule type" value="Genomic_DNA"/>
</dbReference>
<dbReference type="Pfam" id="PF17921">
    <property type="entry name" value="Integrase_H2C2"/>
    <property type="match status" value="1"/>
</dbReference>
<gene>
    <name evidence="9" type="ORF">H4Q32_024621</name>
</gene>
<keyword evidence="5" id="KW-0175">Coiled coil</keyword>
<dbReference type="Pfam" id="PF00665">
    <property type="entry name" value="rve"/>
    <property type="match status" value="1"/>
</dbReference>
<feature type="domain" description="Reverse transcriptase" evidence="7">
    <location>
        <begin position="462"/>
        <end position="640"/>
    </location>
</feature>
<keyword evidence="3" id="KW-0511">Multifunctional enzyme</keyword>
<dbReference type="CDD" id="cd01647">
    <property type="entry name" value="RT_LTR"/>
    <property type="match status" value="1"/>
</dbReference>
<dbReference type="PROSITE" id="PS50878">
    <property type="entry name" value="RT_POL"/>
    <property type="match status" value="1"/>
</dbReference>
<dbReference type="InterPro" id="IPR041577">
    <property type="entry name" value="RT_RNaseH_2"/>
</dbReference>